<keyword evidence="2" id="KW-1133">Transmembrane helix</keyword>
<sequence>MRAPNWEALVTTVLLLLLASAITGLATGLFFRVWALSLVSPATAILAATVLQTSGFGFWTGIPIVVGCLVTGQLAYLAATFHLHRGKLSMQDEIDGEPGEHRHRHIEEESE</sequence>
<evidence type="ECO:0000256" key="1">
    <source>
        <dbReference type="SAM" id="MobiDB-lite"/>
    </source>
</evidence>
<feature type="transmembrane region" description="Helical" evidence="2">
    <location>
        <begin position="58"/>
        <end position="79"/>
    </location>
</feature>
<organism evidence="3 4">
    <name type="scientific">Bradyrhizobium zhanjiangense</name>
    <dbReference type="NCBI Taxonomy" id="1325107"/>
    <lineage>
        <taxon>Bacteria</taxon>
        <taxon>Pseudomonadati</taxon>
        <taxon>Pseudomonadota</taxon>
        <taxon>Alphaproteobacteria</taxon>
        <taxon>Hyphomicrobiales</taxon>
        <taxon>Nitrobacteraceae</taxon>
        <taxon>Bradyrhizobium</taxon>
    </lineage>
</organism>
<evidence type="ECO:0000313" key="4">
    <source>
        <dbReference type="Proteomes" id="UP000289946"/>
    </source>
</evidence>
<accession>A0ABY0DBU0</accession>
<feature type="region of interest" description="Disordered" evidence="1">
    <location>
        <begin position="92"/>
        <end position="111"/>
    </location>
</feature>
<evidence type="ECO:0000313" key="3">
    <source>
        <dbReference type="EMBL" id="RXG88855.1"/>
    </source>
</evidence>
<comment type="caution">
    <text evidence="3">The sequence shown here is derived from an EMBL/GenBank/DDBJ whole genome shotgun (WGS) entry which is preliminary data.</text>
</comment>
<proteinExistence type="predicted"/>
<protein>
    <submittedName>
        <fullName evidence="3">Uncharacterized protein</fullName>
    </submittedName>
</protein>
<dbReference type="EMBL" id="RDRA01000022">
    <property type="protein sequence ID" value="RXG88855.1"/>
    <property type="molecule type" value="Genomic_DNA"/>
</dbReference>
<keyword evidence="2" id="KW-0472">Membrane</keyword>
<keyword evidence="2" id="KW-0812">Transmembrane</keyword>
<evidence type="ECO:0000256" key="2">
    <source>
        <dbReference type="SAM" id="Phobius"/>
    </source>
</evidence>
<dbReference type="Proteomes" id="UP000289946">
    <property type="component" value="Unassembled WGS sequence"/>
</dbReference>
<name>A0ABY0DBU0_9BRAD</name>
<gene>
    <name evidence="3" type="ORF">EAS62_32325</name>
</gene>
<reference evidence="3 4" key="1">
    <citation type="submission" date="2018-10" db="EMBL/GenBank/DDBJ databases">
        <title>Bradyrhizobium sp. nov., isolated from effective nodules of peanut in China.</title>
        <authorList>
            <person name="Li Y."/>
        </authorList>
    </citation>
    <scope>NUCLEOTIDE SEQUENCE [LARGE SCALE GENOMIC DNA]</scope>
    <source>
        <strain evidence="3 4">CCBAU 51781</strain>
    </source>
</reference>
<keyword evidence="4" id="KW-1185">Reference proteome</keyword>